<organism evidence="1 2">
    <name type="scientific">Candidatus Yanofskybacteria bacterium RIFCSPLOWO2_02_FULL_47_9b</name>
    <dbReference type="NCBI Taxonomy" id="1802708"/>
    <lineage>
        <taxon>Bacteria</taxon>
        <taxon>Candidatus Yanofskyibacteriota</taxon>
    </lineage>
</organism>
<evidence type="ECO:0000313" key="2">
    <source>
        <dbReference type="Proteomes" id="UP000178155"/>
    </source>
</evidence>
<evidence type="ECO:0000313" key="1">
    <source>
        <dbReference type="EMBL" id="OGN34788.1"/>
    </source>
</evidence>
<dbReference type="Proteomes" id="UP000178155">
    <property type="component" value="Unassembled WGS sequence"/>
</dbReference>
<protein>
    <submittedName>
        <fullName evidence="1">Uncharacterized protein</fullName>
    </submittedName>
</protein>
<comment type="caution">
    <text evidence="1">The sequence shown here is derived from an EMBL/GenBank/DDBJ whole genome shotgun (WGS) entry which is preliminary data.</text>
</comment>
<gene>
    <name evidence="1" type="ORF">A3I39_00135</name>
</gene>
<dbReference type="AlphaFoldDB" id="A0A1F8HCQ2"/>
<reference evidence="1 2" key="1">
    <citation type="journal article" date="2016" name="Nat. Commun.">
        <title>Thousands of microbial genomes shed light on interconnected biogeochemical processes in an aquifer system.</title>
        <authorList>
            <person name="Anantharaman K."/>
            <person name="Brown C.T."/>
            <person name="Hug L.A."/>
            <person name="Sharon I."/>
            <person name="Castelle C.J."/>
            <person name="Probst A.J."/>
            <person name="Thomas B.C."/>
            <person name="Singh A."/>
            <person name="Wilkins M.J."/>
            <person name="Karaoz U."/>
            <person name="Brodie E.L."/>
            <person name="Williams K.H."/>
            <person name="Hubbard S.S."/>
            <person name="Banfield J.F."/>
        </authorList>
    </citation>
    <scope>NUCLEOTIDE SEQUENCE [LARGE SCALE GENOMIC DNA]</scope>
</reference>
<accession>A0A1F8HCQ2</accession>
<proteinExistence type="predicted"/>
<dbReference type="EMBL" id="MGKW01000004">
    <property type="protein sequence ID" value="OGN34788.1"/>
    <property type="molecule type" value="Genomic_DNA"/>
</dbReference>
<name>A0A1F8HCQ2_9BACT</name>
<sequence>MDKVLNKRLANIEKSFAKVLKGVSFLSQTSAREFKRITTRFNETDKNIQFLASSVDSIKKIIINGRFDKRIERLEYDVDKMKDMLHFK</sequence>